<dbReference type="CDD" id="cd04186">
    <property type="entry name" value="GT_2_like_c"/>
    <property type="match status" value="1"/>
</dbReference>
<evidence type="ECO:0000259" key="1">
    <source>
        <dbReference type="Pfam" id="PF00535"/>
    </source>
</evidence>
<proteinExistence type="predicted"/>
<dbReference type="RefSeq" id="WP_238235644.1">
    <property type="nucleotide sequence ID" value="NZ_BPQQ01000031.1"/>
</dbReference>
<dbReference type="EMBL" id="BPQQ01000031">
    <property type="protein sequence ID" value="GJE00781.1"/>
    <property type="molecule type" value="Genomic_DNA"/>
</dbReference>
<reference evidence="2" key="1">
    <citation type="journal article" date="2021" name="Front. Microbiol.">
        <title>Comprehensive Comparative Genomics and Phenotyping of Methylobacterium Species.</title>
        <authorList>
            <person name="Alessa O."/>
            <person name="Ogura Y."/>
            <person name="Fujitani Y."/>
            <person name="Takami H."/>
            <person name="Hayashi T."/>
            <person name="Sahin N."/>
            <person name="Tani A."/>
        </authorList>
    </citation>
    <scope>NUCLEOTIDE SEQUENCE</scope>
    <source>
        <strain evidence="2">DSM 17168</strain>
    </source>
</reference>
<evidence type="ECO:0000313" key="3">
    <source>
        <dbReference type="Proteomes" id="UP001055153"/>
    </source>
</evidence>
<organism evidence="2 3">
    <name type="scientific">Methylobacterium isbiliense</name>
    <dbReference type="NCBI Taxonomy" id="315478"/>
    <lineage>
        <taxon>Bacteria</taxon>
        <taxon>Pseudomonadati</taxon>
        <taxon>Pseudomonadota</taxon>
        <taxon>Alphaproteobacteria</taxon>
        <taxon>Hyphomicrobiales</taxon>
        <taxon>Methylobacteriaceae</taxon>
        <taxon>Methylobacterium</taxon>
    </lineage>
</organism>
<dbReference type="Proteomes" id="UP001055153">
    <property type="component" value="Unassembled WGS sequence"/>
</dbReference>
<gene>
    <name evidence="2" type="ORF">GMJLKIPL_2707</name>
</gene>
<feature type="domain" description="Glycosyltransferase 2-like" evidence="1">
    <location>
        <begin position="389"/>
        <end position="564"/>
    </location>
</feature>
<dbReference type="Gene3D" id="3.90.550.10">
    <property type="entry name" value="Spore Coat Polysaccharide Biosynthesis Protein SpsA, Chain A"/>
    <property type="match status" value="1"/>
</dbReference>
<dbReference type="InterPro" id="IPR029044">
    <property type="entry name" value="Nucleotide-diphossugar_trans"/>
</dbReference>
<dbReference type="PANTHER" id="PTHR43179:SF7">
    <property type="entry name" value="RHAMNOSYLTRANSFERASE WBBL"/>
    <property type="match status" value="1"/>
</dbReference>
<accession>A0ABQ4SEF5</accession>
<dbReference type="InterPro" id="IPR001173">
    <property type="entry name" value="Glyco_trans_2-like"/>
</dbReference>
<evidence type="ECO:0000313" key="2">
    <source>
        <dbReference type="EMBL" id="GJE00781.1"/>
    </source>
</evidence>
<protein>
    <recommendedName>
        <fullName evidence="1">Glycosyltransferase 2-like domain-containing protein</fullName>
    </recommendedName>
</protein>
<comment type="caution">
    <text evidence="2">The sequence shown here is derived from an EMBL/GenBank/DDBJ whole genome shotgun (WGS) entry which is preliminary data.</text>
</comment>
<dbReference type="SUPFAM" id="SSF53448">
    <property type="entry name" value="Nucleotide-diphospho-sugar transferases"/>
    <property type="match status" value="1"/>
</dbReference>
<dbReference type="Pfam" id="PF00535">
    <property type="entry name" value="Glycos_transf_2"/>
    <property type="match status" value="1"/>
</dbReference>
<keyword evidence="3" id="KW-1185">Reference proteome</keyword>
<reference evidence="2" key="2">
    <citation type="submission" date="2021-08" db="EMBL/GenBank/DDBJ databases">
        <authorList>
            <person name="Tani A."/>
            <person name="Ola A."/>
            <person name="Ogura Y."/>
            <person name="Katsura K."/>
            <person name="Hayashi T."/>
        </authorList>
    </citation>
    <scope>NUCLEOTIDE SEQUENCE</scope>
    <source>
        <strain evidence="2">DSM 17168</strain>
    </source>
</reference>
<dbReference type="PANTHER" id="PTHR43179">
    <property type="entry name" value="RHAMNOSYLTRANSFERASE WBBL"/>
    <property type="match status" value="1"/>
</dbReference>
<name>A0ABQ4SEF5_9HYPH</name>
<sequence length="657" mass="70284">MAGFRLEPNPGDPDFSRRLVLDRPAGGRWLALTYAANRFDRPVRPMLRFVAADGSATEALLPGPVLGRAGWIGPVPRDTAAILLAAPETGLRIETARLLRLPSVLARAARRPDRLALALSYAAQGDRRRFHNALRIAAGVMPMAAYPAWKARQVRAFEPALDRPPPGGSLRIGLLIEAGSDEAQALRRSLGGLLAQSHRDWRLGVRWRGAPADLPPDPRVSVADAPVVPDADVVGVLHPGDVLAPDALALLAAAFAHPSRPEMVYADEEVATASGLVPRLKPTWSPDLALATGYTGRPTLIARDLAARSRWTPQEGARTLPLAAALAVAPDRVRHVAHILCRRTAGPEEDGPATNLEEALVRAGSPARLRAGGTPDLLWPLPDPAPLVSVVIPTRDRPDLLRVAVRGVLEETAYPALELVLVDNGSTDPEVADLYARLSGDPRVRRLDRPGPFNFSGLVNDGVAASRGAVVVLLNNDVEVREAQWLAEMVRLAVRPGIGAVGAKLLYGNGRLQHAGVVVGLGGRAGHILRNRPAYTPGHLGRLRVAHEVAGVTAACLAVSRAAFDRVGGFDAQAFAVDFNDIDFCLRLGAAGLRSLWTPHAVLAHHESVSRGPAVGAARKRFDAEADRFAARWRAVIRDDPYYHPALSVTTFGEDLE</sequence>